<comment type="caution">
    <text evidence="2">The sequence shown here is derived from an EMBL/GenBank/DDBJ whole genome shotgun (WGS) entry which is preliminary data.</text>
</comment>
<organism evidence="2 3">
    <name type="scientific">Fistulifera solaris</name>
    <name type="common">Oleaginous diatom</name>
    <dbReference type="NCBI Taxonomy" id="1519565"/>
    <lineage>
        <taxon>Eukaryota</taxon>
        <taxon>Sar</taxon>
        <taxon>Stramenopiles</taxon>
        <taxon>Ochrophyta</taxon>
        <taxon>Bacillariophyta</taxon>
        <taxon>Bacillariophyceae</taxon>
        <taxon>Bacillariophycidae</taxon>
        <taxon>Naviculales</taxon>
        <taxon>Naviculaceae</taxon>
        <taxon>Fistulifera</taxon>
    </lineage>
</organism>
<accession>A0A1Z5KEF3</accession>
<dbReference type="CDD" id="cd07302">
    <property type="entry name" value="CHD"/>
    <property type="match status" value="1"/>
</dbReference>
<dbReference type="InParanoid" id="A0A1Z5KEF3"/>
<name>A0A1Z5KEF3_FISSO</name>
<gene>
    <name evidence="2" type="ORF">FisN_4Hu221</name>
</gene>
<keyword evidence="2" id="KW-0456">Lyase</keyword>
<evidence type="ECO:0000259" key="1">
    <source>
        <dbReference type="PROSITE" id="PS50125"/>
    </source>
</evidence>
<evidence type="ECO:0000313" key="3">
    <source>
        <dbReference type="Proteomes" id="UP000198406"/>
    </source>
</evidence>
<feature type="domain" description="Guanylate cyclase" evidence="1">
    <location>
        <begin position="235"/>
        <end position="386"/>
    </location>
</feature>
<reference evidence="2 3" key="1">
    <citation type="journal article" date="2015" name="Plant Cell">
        <title>Oil accumulation by the oleaginous diatom Fistulifera solaris as revealed by the genome and transcriptome.</title>
        <authorList>
            <person name="Tanaka T."/>
            <person name="Maeda Y."/>
            <person name="Veluchamy A."/>
            <person name="Tanaka M."/>
            <person name="Abida H."/>
            <person name="Marechal E."/>
            <person name="Bowler C."/>
            <person name="Muto M."/>
            <person name="Sunaga Y."/>
            <person name="Tanaka M."/>
            <person name="Yoshino T."/>
            <person name="Taniguchi T."/>
            <person name="Fukuda Y."/>
            <person name="Nemoto M."/>
            <person name="Matsumoto M."/>
            <person name="Wong P.S."/>
            <person name="Aburatani S."/>
            <person name="Fujibuchi W."/>
        </authorList>
    </citation>
    <scope>NUCLEOTIDE SEQUENCE [LARGE SCALE GENOMIC DNA]</scope>
    <source>
        <strain evidence="2 3">JPCC DA0580</strain>
    </source>
</reference>
<dbReference type="GO" id="GO:0006171">
    <property type="term" value="P:cAMP biosynthetic process"/>
    <property type="evidence" value="ECO:0007669"/>
    <property type="project" value="TreeGrafter"/>
</dbReference>
<sequence>MESSCSVTKKVDTLHNWLHSAGVAMPSRRDFVDAYCLQLRSLAIPLDRFWMSAVVLHPLTGAHAVKWEAEGGRITEARLSRDQFHHFVADPANNPHASTMRSPMSQLMMGETSVTIRNTDPNIPPDCDWMIPGGYTELFALPPPGKLGVWPLESGVQPGKLEGGFTWSTKQPGGFTEQEKEILIRTVGAMSTVTRLFIALENSKTLLQAYLGEDAGSRVHQGEIDRGEGLTIRSVVWFSDVRGFTQMSCELSRTELIDVLNSVFELTHKIIHKHGGQILKLIGDGCMAIFSQSSKGFQRHSFSSGDKIEIDDEQGARVCASARMAAAELQSELSQWKLQRETRGLKGASVGVGLHYGDVSYGNVGAAERLDFTVLGPCVNLASRTEGMCSNLGAKVLATGQFVQLDRDPDAWKCRGEYELKGVSCPTTIFELREDEICVR</sequence>
<dbReference type="InterPro" id="IPR029787">
    <property type="entry name" value="Nucleotide_cyclase"/>
</dbReference>
<dbReference type="Pfam" id="PF00211">
    <property type="entry name" value="Guanylate_cyc"/>
    <property type="match status" value="1"/>
</dbReference>
<dbReference type="PROSITE" id="PS50125">
    <property type="entry name" value="GUANYLATE_CYCLASE_2"/>
    <property type="match status" value="1"/>
</dbReference>
<dbReference type="InterPro" id="IPR001054">
    <property type="entry name" value="A/G_cyclase"/>
</dbReference>
<dbReference type="OrthoDB" id="60033at2759"/>
<dbReference type="Proteomes" id="UP000198406">
    <property type="component" value="Unassembled WGS sequence"/>
</dbReference>
<dbReference type="Gene3D" id="3.30.70.1230">
    <property type="entry name" value="Nucleotide cyclase"/>
    <property type="match status" value="1"/>
</dbReference>
<dbReference type="SMART" id="SM00044">
    <property type="entry name" value="CYCc"/>
    <property type="match status" value="1"/>
</dbReference>
<keyword evidence="3" id="KW-1185">Reference proteome</keyword>
<dbReference type="EC" id="4.6.1.1" evidence="2"/>
<evidence type="ECO:0000313" key="2">
    <source>
        <dbReference type="EMBL" id="GAX24663.1"/>
    </source>
</evidence>
<dbReference type="InterPro" id="IPR050697">
    <property type="entry name" value="Adenylyl/Guanylyl_Cyclase_3/4"/>
</dbReference>
<dbReference type="SUPFAM" id="SSF55073">
    <property type="entry name" value="Nucleotide cyclase"/>
    <property type="match status" value="1"/>
</dbReference>
<proteinExistence type="predicted"/>
<protein>
    <submittedName>
        <fullName evidence="2">Adenylate cyclase</fullName>
        <ecNumber evidence="2">4.6.1.1</ecNumber>
    </submittedName>
</protein>
<dbReference type="PANTHER" id="PTHR43081">
    <property type="entry name" value="ADENYLATE CYCLASE, TERMINAL-DIFFERENTIATION SPECIFIC-RELATED"/>
    <property type="match status" value="1"/>
</dbReference>
<dbReference type="AlphaFoldDB" id="A0A1Z5KEF3"/>
<dbReference type="GO" id="GO:0004016">
    <property type="term" value="F:adenylate cyclase activity"/>
    <property type="evidence" value="ECO:0007669"/>
    <property type="project" value="UniProtKB-EC"/>
</dbReference>
<dbReference type="GO" id="GO:0035556">
    <property type="term" value="P:intracellular signal transduction"/>
    <property type="evidence" value="ECO:0007669"/>
    <property type="project" value="InterPro"/>
</dbReference>
<dbReference type="EMBL" id="BDSP01000213">
    <property type="protein sequence ID" value="GAX24663.1"/>
    <property type="molecule type" value="Genomic_DNA"/>
</dbReference>
<dbReference type="PANTHER" id="PTHR43081:SF11">
    <property type="entry name" value="BLR2264 PROTEIN"/>
    <property type="match status" value="1"/>
</dbReference>